<dbReference type="EMBL" id="CP090895">
    <property type="protein sequence ID" value="ULT90140.1"/>
    <property type="molecule type" value="Genomic_DNA"/>
</dbReference>
<keyword evidence="4 5" id="KW-0175">Coiled coil</keyword>
<gene>
    <name evidence="7" type="ORF">L3Y34_008485</name>
</gene>
<accession>A0AAE9A2F9</accession>
<reference evidence="7 8" key="1">
    <citation type="submission" date="2022-02" db="EMBL/GenBank/DDBJ databases">
        <title>Chromosome-level reference genomes for two strains of Caenorhabditis briggsae: an improved platform for comparative genomics.</title>
        <authorList>
            <person name="Stevens L."/>
            <person name="Andersen E.C."/>
        </authorList>
    </citation>
    <scope>NUCLEOTIDE SEQUENCE [LARGE SCALE GENOMIC DNA]</scope>
    <source>
        <strain evidence="7">QX1410_ONT</strain>
        <tissue evidence="7">Whole-organism</tissue>
    </source>
</reference>
<evidence type="ECO:0000256" key="1">
    <source>
        <dbReference type="ARBA" id="ARBA00004536"/>
    </source>
</evidence>
<organism evidence="7 8">
    <name type="scientific">Caenorhabditis briggsae</name>
    <dbReference type="NCBI Taxonomy" id="6238"/>
    <lineage>
        <taxon>Eukaryota</taxon>
        <taxon>Metazoa</taxon>
        <taxon>Ecdysozoa</taxon>
        <taxon>Nematoda</taxon>
        <taxon>Chromadorea</taxon>
        <taxon>Rhabditida</taxon>
        <taxon>Rhabditina</taxon>
        <taxon>Rhabditomorpha</taxon>
        <taxon>Rhabditoidea</taxon>
        <taxon>Rhabditidae</taxon>
        <taxon>Peloderinae</taxon>
        <taxon>Caenorhabditis</taxon>
    </lineage>
</organism>
<name>A0AAE9A2F9_CAEBR</name>
<dbReference type="GO" id="GO:0005912">
    <property type="term" value="C:adherens junction"/>
    <property type="evidence" value="ECO:0007669"/>
    <property type="project" value="UniProtKB-SubCell"/>
</dbReference>
<proteinExistence type="inferred from homology"/>
<evidence type="ECO:0000256" key="4">
    <source>
        <dbReference type="ARBA" id="ARBA00023054"/>
    </source>
</evidence>
<feature type="compositionally biased region" description="Low complexity" evidence="6">
    <location>
        <begin position="46"/>
        <end position="67"/>
    </location>
</feature>
<dbReference type="InterPro" id="IPR019359">
    <property type="entry name" value="CCDC85"/>
</dbReference>
<sequence length="539" mass="60550">MPHAVCEKAHQRRLTLGESSNMSDSASSASTVHYAKPVLRHVPIASSTTPSSLGSSSSSSSSCASTSKQTPPRSPVIRYPTVVVSNNSVISSPPSITPQGTPSYAVPVSRNQMQYSASKLQYEHMRHRCKMLDDENQKLMRMQSDVVNDANRRVQMHVNEIRMLKDENRKLTVSNKELRDLCCFLDDDRQKTRKLAREWQKFGRYTSNLMKQEVNSYHQKMVSIEEKLTTKEREVDELRQLCMYLDEQRQSLLSHTAANVDCDNESEDLGCGSSEQSGESEGHNDDEKHHDFNKCFNKHKESTLRRIMATSMCSEPSEEEERREVSKRERSRLLGYIQSLENRIKHLEMSQNHESFWNSTSNVGSDCDEKTIIERGWLGDEVMNSEDLGEKPVMTTSSASSSHIVGNDKCPMFDSMTSTMTSSGCTTYASSGTDADSVFVMGDEIEIGNLDVRSLSRIEEEATSASDTLKESARMPPKIAPPVCSSLVLTNFDDDENCPRLMRSASESCRPTTTLISSSRATQRSFSVEKNNNTVQHHN</sequence>
<keyword evidence="3" id="KW-0965">Cell junction</keyword>
<evidence type="ECO:0000256" key="5">
    <source>
        <dbReference type="SAM" id="Coils"/>
    </source>
</evidence>
<comment type="subcellular location">
    <subcellularLocation>
        <location evidence="1">Cell junction</location>
        <location evidence="1">Adherens junction</location>
    </subcellularLocation>
</comment>
<protein>
    <submittedName>
        <fullName evidence="7">Uncharacterized protein</fullName>
    </submittedName>
</protein>
<evidence type="ECO:0000313" key="8">
    <source>
        <dbReference type="Proteomes" id="UP000827892"/>
    </source>
</evidence>
<dbReference type="PANTHER" id="PTHR13546:SF15">
    <property type="entry name" value="CCDC85"/>
    <property type="match status" value="1"/>
</dbReference>
<evidence type="ECO:0000256" key="3">
    <source>
        <dbReference type="ARBA" id="ARBA00022949"/>
    </source>
</evidence>
<evidence type="ECO:0000313" key="7">
    <source>
        <dbReference type="EMBL" id="ULT90140.1"/>
    </source>
</evidence>
<comment type="similarity">
    <text evidence="2">Belongs to the CCDC85 family.</text>
</comment>
<dbReference type="AlphaFoldDB" id="A0AAE9A2F9"/>
<feature type="compositionally biased region" description="Low complexity" evidence="6">
    <location>
        <begin position="19"/>
        <end position="29"/>
    </location>
</feature>
<evidence type="ECO:0000256" key="2">
    <source>
        <dbReference type="ARBA" id="ARBA00009052"/>
    </source>
</evidence>
<feature type="coiled-coil region" evidence="5">
    <location>
        <begin position="214"/>
        <end position="241"/>
    </location>
</feature>
<feature type="region of interest" description="Disordered" evidence="6">
    <location>
        <begin position="264"/>
        <end position="290"/>
    </location>
</feature>
<feature type="region of interest" description="Disordered" evidence="6">
    <location>
        <begin position="45"/>
        <end position="77"/>
    </location>
</feature>
<feature type="coiled-coil region" evidence="5">
    <location>
        <begin position="147"/>
        <end position="181"/>
    </location>
</feature>
<feature type="compositionally biased region" description="Basic and acidic residues" evidence="6">
    <location>
        <begin position="280"/>
        <end position="290"/>
    </location>
</feature>
<dbReference type="PANTHER" id="PTHR13546">
    <property type="entry name" value="RE60986P"/>
    <property type="match status" value="1"/>
</dbReference>
<evidence type="ECO:0000256" key="6">
    <source>
        <dbReference type="SAM" id="MobiDB-lite"/>
    </source>
</evidence>
<feature type="region of interest" description="Disordered" evidence="6">
    <location>
        <begin position="512"/>
        <end position="539"/>
    </location>
</feature>
<feature type="compositionally biased region" description="Low complexity" evidence="6">
    <location>
        <begin position="270"/>
        <end position="279"/>
    </location>
</feature>
<dbReference type="Proteomes" id="UP000827892">
    <property type="component" value="Chromosome V"/>
</dbReference>
<feature type="region of interest" description="Disordered" evidence="6">
    <location>
        <begin position="1"/>
        <end position="29"/>
    </location>
</feature>
<dbReference type="Pfam" id="PF10226">
    <property type="entry name" value="CCDC85"/>
    <property type="match status" value="1"/>
</dbReference>